<dbReference type="GO" id="GO:0003723">
    <property type="term" value="F:RNA binding"/>
    <property type="evidence" value="ECO:0007669"/>
    <property type="project" value="UniProtKB-UniRule"/>
</dbReference>
<dbReference type="PROSITE" id="PS01317">
    <property type="entry name" value="SSRP"/>
    <property type="match status" value="1"/>
</dbReference>
<proteinExistence type="inferred from homology"/>
<dbReference type="Pfam" id="PF01668">
    <property type="entry name" value="SmpB"/>
    <property type="match status" value="1"/>
</dbReference>
<name>A0A0G2AWV1_9BACT</name>
<dbReference type="NCBIfam" id="TIGR00086">
    <property type="entry name" value="smpB"/>
    <property type="match status" value="1"/>
</dbReference>
<evidence type="ECO:0000256" key="2">
    <source>
        <dbReference type="ARBA" id="ARBA00022884"/>
    </source>
</evidence>
<evidence type="ECO:0000256" key="3">
    <source>
        <dbReference type="HAMAP-Rule" id="MF_00023"/>
    </source>
</evidence>
<dbReference type="PANTHER" id="PTHR30308">
    <property type="entry name" value="TMRNA-BINDING COMPONENT OF TRANS-TRANSLATION TAGGING COMPLEX"/>
    <property type="match status" value="1"/>
</dbReference>
<dbReference type="GO" id="GO:0070929">
    <property type="term" value="P:trans-translation"/>
    <property type="evidence" value="ECO:0007669"/>
    <property type="project" value="UniProtKB-UniRule"/>
</dbReference>
<evidence type="ECO:0000313" key="5">
    <source>
        <dbReference type="Proteomes" id="UP000033852"/>
    </source>
</evidence>
<comment type="subcellular location">
    <subcellularLocation>
        <location evidence="3">Cytoplasm</location>
    </subcellularLocation>
    <text evidence="3">The tmRNA-SmpB complex associates with stalled 70S ribosomes.</text>
</comment>
<dbReference type="PANTHER" id="PTHR30308:SF2">
    <property type="entry name" value="SSRA-BINDING PROTEIN"/>
    <property type="match status" value="1"/>
</dbReference>
<dbReference type="STRING" id="1618607.UY86_C0009G0018"/>
<comment type="similarity">
    <text evidence="3">Belongs to the SmpB family.</text>
</comment>
<dbReference type="InterPro" id="IPR023620">
    <property type="entry name" value="SmpB"/>
</dbReference>
<organism evidence="4 5">
    <name type="scientific">Candidatus Adlerbacteria bacterium GW2011_GWB1_54_7</name>
    <dbReference type="NCBI Taxonomy" id="1618607"/>
    <lineage>
        <taxon>Bacteria</taxon>
        <taxon>Candidatus Adleribacteriota</taxon>
    </lineage>
</organism>
<dbReference type="PATRIC" id="fig|1618607.3.peg.526"/>
<dbReference type="Gene3D" id="2.40.280.10">
    <property type="match status" value="1"/>
</dbReference>
<comment type="function">
    <text evidence="3">Required for rescue of stalled ribosomes mediated by trans-translation. Binds to transfer-messenger RNA (tmRNA), required for stable association of tmRNA with ribosomes. tmRNA and SmpB together mimic tRNA shape, replacing the anticodon stem-loop with SmpB. tmRNA is encoded by the ssrA gene; the 2 termini fold to resemble tRNA(Ala) and it encodes a 'tag peptide', a short internal open reading frame. During trans-translation Ala-aminoacylated tmRNA acts like a tRNA, entering the A-site of stalled ribosomes, displacing the stalled mRNA. The ribosome then switches to translate the ORF on the tmRNA; the nascent peptide is terminated with the 'tag peptide' encoded by the tmRNA and targeted for degradation. The ribosome is freed to recommence translation, which seems to be the essential function of trans-translation.</text>
</comment>
<evidence type="ECO:0000256" key="1">
    <source>
        <dbReference type="ARBA" id="ARBA00022490"/>
    </source>
</evidence>
<keyword evidence="1 3" id="KW-0963">Cytoplasm</keyword>
<evidence type="ECO:0000313" key="4">
    <source>
        <dbReference type="EMBL" id="KKW37384.1"/>
    </source>
</evidence>
<dbReference type="GO" id="GO:0005829">
    <property type="term" value="C:cytosol"/>
    <property type="evidence" value="ECO:0007669"/>
    <property type="project" value="TreeGrafter"/>
</dbReference>
<keyword evidence="2 3" id="KW-0694">RNA-binding</keyword>
<gene>
    <name evidence="3" type="primary">smpB</name>
    <name evidence="4" type="ORF">UY86_C0009G0018</name>
</gene>
<sequence>MSLIENKKARFDYEILEEFEAGIELFGYEVKSLRAGQGKFESSHVIVRGGEVYLVGAHIPPYQPQNTPREYDPARSRRLLLTKNEIAALAGAERQKGLTIVPLRVYNKGNHLKLVVAVARGKKKYDKRAVLKKREAEREMRRTLKNK</sequence>
<comment type="caution">
    <text evidence="4">The sequence shown here is derived from an EMBL/GenBank/DDBJ whole genome shotgun (WGS) entry which is preliminary data.</text>
</comment>
<dbReference type="HAMAP" id="MF_00023">
    <property type="entry name" value="SmpB"/>
    <property type="match status" value="1"/>
</dbReference>
<dbReference type="AlphaFoldDB" id="A0A0G2AWV1"/>
<dbReference type="EMBL" id="LCRR01000009">
    <property type="protein sequence ID" value="KKW37384.1"/>
    <property type="molecule type" value="Genomic_DNA"/>
</dbReference>
<dbReference type="InterPro" id="IPR020081">
    <property type="entry name" value="SsrA-bd_prot_CS"/>
</dbReference>
<accession>A0A0G2AWV1</accession>
<dbReference type="SUPFAM" id="SSF74982">
    <property type="entry name" value="Small protein B (SmpB)"/>
    <property type="match status" value="1"/>
</dbReference>
<dbReference type="NCBIfam" id="NF003843">
    <property type="entry name" value="PRK05422.1"/>
    <property type="match status" value="1"/>
</dbReference>
<dbReference type="GO" id="GO:0070930">
    <property type="term" value="P:trans-translation-dependent protein tagging"/>
    <property type="evidence" value="ECO:0007669"/>
    <property type="project" value="TreeGrafter"/>
</dbReference>
<reference evidence="4 5" key="1">
    <citation type="journal article" date="2015" name="Nature">
        <title>rRNA introns, odd ribosomes, and small enigmatic genomes across a large radiation of phyla.</title>
        <authorList>
            <person name="Brown C.T."/>
            <person name="Hug L.A."/>
            <person name="Thomas B.C."/>
            <person name="Sharon I."/>
            <person name="Castelle C.J."/>
            <person name="Singh A."/>
            <person name="Wilkins M.J."/>
            <person name="Williams K.H."/>
            <person name="Banfield J.F."/>
        </authorList>
    </citation>
    <scope>NUCLEOTIDE SEQUENCE [LARGE SCALE GENOMIC DNA]</scope>
</reference>
<dbReference type="InterPro" id="IPR000037">
    <property type="entry name" value="SsrA-bd_prot"/>
</dbReference>
<protein>
    <recommendedName>
        <fullName evidence="3">SsrA-binding protein</fullName>
    </recommendedName>
    <alternativeName>
        <fullName evidence="3">Small protein B</fullName>
    </alternativeName>
</protein>
<dbReference type="Proteomes" id="UP000033852">
    <property type="component" value="Unassembled WGS sequence"/>
</dbReference>
<dbReference type="CDD" id="cd09294">
    <property type="entry name" value="SmpB"/>
    <property type="match status" value="1"/>
</dbReference>